<proteinExistence type="predicted"/>
<keyword evidence="3" id="KW-1185">Reference proteome</keyword>
<protein>
    <recommendedName>
        <fullName evidence="1">PLD phosphodiesterase domain-containing protein</fullName>
    </recommendedName>
</protein>
<feature type="domain" description="PLD phosphodiesterase" evidence="1">
    <location>
        <begin position="212"/>
        <end position="239"/>
    </location>
</feature>
<dbReference type="Proteomes" id="UP000306628">
    <property type="component" value="Unassembled WGS sequence"/>
</dbReference>
<name>A0A5S4H0Y8_9ACTN</name>
<evidence type="ECO:0000313" key="3">
    <source>
        <dbReference type="Proteomes" id="UP000306628"/>
    </source>
</evidence>
<dbReference type="InterPro" id="IPR025202">
    <property type="entry name" value="PLD-like_dom"/>
</dbReference>
<reference evidence="2 3" key="1">
    <citation type="submission" date="2019-05" db="EMBL/GenBank/DDBJ databases">
        <title>Draft genome sequence of Nonomuraea zeae DSM 100528.</title>
        <authorList>
            <person name="Saricaoglu S."/>
            <person name="Isik K."/>
        </authorList>
    </citation>
    <scope>NUCLEOTIDE SEQUENCE [LARGE SCALE GENOMIC DNA]</scope>
    <source>
        <strain evidence="2 3">DSM 100528</strain>
    </source>
</reference>
<evidence type="ECO:0000259" key="1">
    <source>
        <dbReference type="PROSITE" id="PS50035"/>
    </source>
</evidence>
<evidence type="ECO:0000313" key="2">
    <source>
        <dbReference type="EMBL" id="TMR38837.1"/>
    </source>
</evidence>
<accession>A0A5S4H0Y8</accession>
<dbReference type="SUPFAM" id="SSF56024">
    <property type="entry name" value="Phospholipase D/nuclease"/>
    <property type="match status" value="1"/>
</dbReference>
<sequence length="272" mass="28809">MARVLEPLRPLVALYLQAQEPDDIAAAATNFAAAAGTGCEIVELIGSAVTDRRLVLPALIHAGVLDRGGQVTRTAPLLLAQAHAMTAMAVKESWDLVLTVPTFFKATLGEMTRDHGGPGIPLDTGPTIRDVAGQARRRLVIAAPYLHASFIEVLAPHVKVLLKSGGSALVVTRGLSFTSPYRSDYNVEAVAVLREAAGPAIERLFVRSWDENGLGIHFKVVMADSNIAYIGSANLTPGGTSAHAEVGVLLRGTKVSDLARWLEAVAQQLTPR</sequence>
<dbReference type="RefSeq" id="WP_138688063.1">
    <property type="nucleotide sequence ID" value="NZ_JBHSAZ010000076.1"/>
</dbReference>
<dbReference type="GO" id="GO:0003824">
    <property type="term" value="F:catalytic activity"/>
    <property type="evidence" value="ECO:0007669"/>
    <property type="project" value="InterPro"/>
</dbReference>
<dbReference type="PROSITE" id="PS50035">
    <property type="entry name" value="PLD"/>
    <property type="match status" value="1"/>
</dbReference>
<dbReference type="GO" id="GO:0006793">
    <property type="term" value="P:phosphorus metabolic process"/>
    <property type="evidence" value="ECO:0007669"/>
    <property type="project" value="UniProtKB-ARBA"/>
</dbReference>
<dbReference type="EMBL" id="VCKX01000006">
    <property type="protein sequence ID" value="TMR38837.1"/>
    <property type="molecule type" value="Genomic_DNA"/>
</dbReference>
<comment type="caution">
    <text evidence="2">The sequence shown here is derived from an EMBL/GenBank/DDBJ whole genome shotgun (WGS) entry which is preliminary data.</text>
</comment>
<dbReference type="InterPro" id="IPR001736">
    <property type="entry name" value="PLipase_D/transphosphatidylase"/>
</dbReference>
<gene>
    <name evidence="2" type="ORF">ETD85_03190</name>
</gene>
<dbReference type="OrthoDB" id="4085222at2"/>
<dbReference type="SMART" id="SM00155">
    <property type="entry name" value="PLDc"/>
    <property type="match status" value="1"/>
</dbReference>
<dbReference type="Pfam" id="PF13091">
    <property type="entry name" value="PLDc_2"/>
    <property type="match status" value="1"/>
</dbReference>
<dbReference type="CDD" id="cd00138">
    <property type="entry name" value="PLDc_SF"/>
    <property type="match status" value="1"/>
</dbReference>
<dbReference type="AlphaFoldDB" id="A0A5S4H0Y8"/>
<dbReference type="Gene3D" id="3.30.870.10">
    <property type="entry name" value="Endonuclease Chain A"/>
    <property type="match status" value="1"/>
</dbReference>
<organism evidence="2 3">
    <name type="scientific">Nonomuraea zeae</name>
    <dbReference type="NCBI Taxonomy" id="1642303"/>
    <lineage>
        <taxon>Bacteria</taxon>
        <taxon>Bacillati</taxon>
        <taxon>Actinomycetota</taxon>
        <taxon>Actinomycetes</taxon>
        <taxon>Streptosporangiales</taxon>
        <taxon>Streptosporangiaceae</taxon>
        <taxon>Nonomuraea</taxon>
    </lineage>
</organism>